<reference evidence="2 3" key="1">
    <citation type="submission" date="2023-07" db="EMBL/GenBank/DDBJ databases">
        <title>Sorghum-associated microbial communities from plants grown in Nebraska, USA.</title>
        <authorList>
            <person name="Schachtman D."/>
        </authorList>
    </citation>
    <scope>NUCLEOTIDE SEQUENCE [LARGE SCALE GENOMIC DNA]</scope>
    <source>
        <strain evidence="2 3">DS1709</strain>
    </source>
</reference>
<feature type="signal peptide" evidence="1">
    <location>
        <begin position="1"/>
        <end position="22"/>
    </location>
</feature>
<organism evidence="2 3">
    <name type="scientific">Chryseobacterium geocarposphaerae</name>
    <dbReference type="NCBI Taxonomy" id="1416776"/>
    <lineage>
        <taxon>Bacteria</taxon>
        <taxon>Pseudomonadati</taxon>
        <taxon>Bacteroidota</taxon>
        <taxon>Flavobacteriia</taxon>
        <taxon>Flavobacteriales</taxon>
        <taxon>Weeksellaceae</taxon>
        <taxon>Chryseobacterium group</taxon>
        <taxon>Chryseobacterium</taxon>
    </lineage>
</organism>
<proteinExistence type="predicted"/>
<sequence>MVGNFKLYFCFWIFLFSLSVISCNKQDTSSEIGEKIINKNINIFIDDLHWSTVEKNKNFTIPIFISNHVTDNKLFLEECDCFYIFNSEGFNVDSKSTYVSFFINTVPLKVENKNIKFVKENTNIDLEKYVEISFNNFYINKNQTKAFLIVEKIGHGIRSWTKEVYFFKKVDDNWKFYKKELLLIG</sequence>
<evidence type="ECO:0000313" key="3">
    <source>
        <dbReference type="Proteomes" id="UP001184853"/>
    </source>
</evidence>
<gene>
    <name evidence="2" type="ORF">J2781_002801</name>
</gene>
<evidence type="ECO:0000313" key="2">
    <source>
        <dbReference type="EMBL" id="MDR6405867.1"/>
    </source>
</evidence>
<name>A0ABU1LGM6_9FLAO</name>
<keyword evidence="3" id="KW-1185">Reference proteome</keyword>
<evidence type="ECO:0008006" key="4">
    <source>
        <dbReference type="Google" id="ProtNLM"/>
    </source>
</evidence>
<keyword evidence="1" id="KW-0732">Signal</keyword>
<dbReference type="Proteomes" id="UP001184853">
    <property type="component" value="Unassembled WGS sequence"/>
</dbReference>
<accession>A0ABU1LGM6</accession>
<dbReference type="EMBL" id="JAVDQS010000007">
    <property type="protein sequence ID" value="MDR6405867.1"/>
    <property type="molecule type" value="Genomic_DNA"/>
</dbReference>
<protein>
    <recommendedName>
        <fullName evidence="4">SnoaL-like domain-containing protein</fullName>
    </recommendedName>
</protein>
<feature type="chain" id="PRO_5046353127" description="SnoaL-like domain-containing protein" evidence="1">
    <location>
        <begin position="23"/>
        <end position="185"/>
    </location>
</feature>
<dbReference type="RefSeq" id="WP_115979797.1">
    <property type="nucleotide sequence ID" value="NZ_JAVDQS010000007.1"/>
</dbReference>
<dbReference type="PROSITE" id="PS51257">
    <property type="entry name" value="PROKAR_LIPOPROTEIN"/>
    <property type="match status" value="1"/>
</dbReference>
<comment type="caution">
    <text evidence="2">The sequence shown here is derived from an EMBL/GenBank/DDBJ whole genome shotgun (WGS) entry which is preliminary data.</text>
</comment>
<evidence type="ECO:0000256" key="1">
    <source>
        <dbReference type="SAM" id="SignalP"/>
    </source>
</evidence>